<comment type="caution">
    <text evidence="4">The sequence shown here is derived from an EMBL/GenBank/DDBJ whole genome shotgun (WGS) entry which is preliminary data.</text>
</comment>
<dbReference type="STRING" id="314265.R2601_08581"/>
<gene>
    <name evidence="4" type="ORF">R2601_08581</name>
</gene>
<feature type="signal peptide" evidence="2">
    <location>
        <begin position="1"/>
        <end position="19"/>
    </location>
</feature>
<reference evidence="4 5" key="1">
    <citation type="journal article" date="2010" name="J. Bacteriol.">
        <title>Genome sequences of Pelagibaca bermudensis HTCC2601T and Maritimibacter alkaliphilus HTCC2654T, the type strains of two marine Roseobacter genera.</title>
        <authorList>
            <person name="Thrash J.C."/>
            <person name="Cho J.C."/>
            <person name="Ferriera S."/>
            <person name="Johnson J."/>
            <person name="Vergin K.L."/>
            <person name="Giovannoni S.J."/>
        </authorList>
    </citation>
    <scope>NUCLEOTIDE SEQUENCE [LARGE SCALE GENOMIC DNA]</scope>
    <source>
        <strain evidence="5">DSM 26914 / JCM 13377 / KCTC 12554 / HTCC2601</strain>
    </source>
</reference>
<dbReference type="RefSeq" id="WP_007792221.1">
    <property type="nucleotide sequence ID" value="NZ_DS022276.1"/>
</dbReference>
<accession>Q0FHL2</accession>
<dbReference type="PANTHER" id="PTHR35333:SF5">
    <property type="entry name" value="CONSERVED LIPOPROTEIN LPQF-RELATED"/>
    <property type="match status" value="1"/>
</dbReference>
<evidence type="ECO:0000256" key="2">
    <source>
        <dbReference type="SAM" id="SignalP"/>
    </source>
</evidence>
<dbReference type="Proteomes" id="UP000006230">
    <property type="component" value="Unassembled WGS sequence"/>
</dbReference>
<dbReference type="Gene3D" id="3.40.710.10">
    <property type="entry name" value="DD-peptidase/beta-lactamase superfamily"/>
    <property type="match status" value="1"/>
</dbReference>
<dbReference type="Pfam" id="PF13354">
    <property type="entry name" value="Beta-lactamase2"/>
    <property type="match status" value="1"/>
</dbReference>
<dbReference type="InterPro" id="IPR000871">
    <property type="entry name" value="Beta-lactam_class-A"/>
</dbReference>
<dbReference type="GO" id="GO:0008800">
    <property type="term" value="F:beta-lactamase activity"/>
    <property type="evidence" value="ECO:0007669"/>
    <property type="project" value="UniProtKB-EC"/>
</dbReference>
<name>Q0FHL2_SALBH</name>
<keyword evidence="5" id="KW-1185">Reference proteome</keyword>
<dbReference type="InterPro" id="IPR012338">
    <property type="entry name" value="Beta-lactam/transpept-like"/>
</dbReference>
<dbReference type="InterPro" id="IPR045155">
    <property type="entry name" value="Beta-lactam_cat"/>
</dbReference>
<feature type="chain" id="PRO_5004171677" evidence="2">
    <location>
        <begin position="20"/>
        <end position="388"/>
    </location>
</feature>
<organism evidence="4 5">
    <name type="scientific">Salipiger bermudensis (strain DSM 26914 / JCM 13377 / KCTC 12554 / HTCC2601)</name>
    <name type="common">Pelagibaca bermudensis</name>
    <dbReference type="NCBI Taxonomy" id="314265"/>
    <lineage>
        <taxon>Bacteria</taxon>
        <taxon>Pseudomonadati</taxon>
        <taxon>Pseudomonadota</taxon>
        <taxon>Alphaproteobacteria</taxon>
        <taxon>Rhodobacterales</taxon>
        <taxon>Roseobacteraceae</taxon>
        <taxon>Salipiger</taxon>
    </lineage>
</organism>
<dbReference type="SUPFAM" id="SSF56601">
    <property type="entry name" value="beta-lactamase/transpeptidase-like"/>
    <property type="match status" value="1"/>
</dbReference>
<dbReference type="GO" id="GO:0030655">
    <property type="term" value="P:beta-lactam antibiotic catabolic process"/>
    <property type="evidence" value="ECO:0007669"/>
    <property type="project" value="InterPro"/>
</dbReference>
<dbReference type="AlphaFoldDB" id="Q0FHL2"/>
<dbReference type="GO" id="GO:0046677">
    <property type="term" value="P:response to antibiotic"/>
    <property type="evidence" value="ECO:0007669"/>
    <property type="project" value="InterPro"/>
</dbReference>
<dbReference type="HOGENOM" id="CLU_042385_0_0_5"/>
<dbReference type="OrthoDB" id="108135at2"/>
<evidence type="ECO:0000313" key="4">
    <source>
        <dbReference type="EMBL" id="EAU43680.1"/>
    </source>
</evidence>
<protein>
    <submittedName>
        <fullName evidence="4">Beta-lactamase related protein</fullName>
    </submittedName>
</protein>
<comment type="catalytic activity">
    <reaction evidence="1">
        <text>a beta-lactam + H2O = a substituted beta-amino acid</text>
        <dbReference type="Rhea" id="RHEA:20401"/>
        <dbReference type="ChEBI" id="CHEBI:15377"/>
        <dbReference type="ChEBI" id="CHEBI:35627"/>
        <dbReference type="ChEBI" id="CHEBI:140347"/>
        <dbReference type="EC" id="3.5.2.6"/>
    </reaction>
</comment>
<dbReference type="eggNOG" id="COG2367">
    <property type="taxonomic scope" value="Bacteria"/>
</dbReference>
<evidence type="ECO:0000313" key="5">
    <source>
        <dbReference type="Proteomes" id="UP000006230"/>
    </source>
</evidence>
<evidence type="ECO:0000256" key="1">
    <source>
        <dbReference type="ARBA" id="ARBA00001526"/>
    </source>
</evidence>
<dbReference type="EMBL" id="AATQ01000071">
    <property type="protein sequence ID" value="EAU43680.1"/>
    <property type="molecule type" value="Genomic_DNA"/>
</dbReference>
<feature type="domain" description="Beta-lactamase class A catalytic" evidence="3">
    <location>
        <begin position="141"/>
        <end position="233"/>
    </location>
</feature>
<sequence length="388" mass="40950">MRFLAVLFAFLAPASAVSAGDDEERTLRALLSRGDEEVAMAPAFLDSVPPETLSQVLDGLKDAIGPVARIDGKGRDYVVQSDTHRMPARIAFDAEGRVSTLWFGAPEPRVTDLASAEALLGELGQDVSWLAMRDGAVISESRASEPLAVGSAFKIGVLAALADEIEAGRRDWAEVVRLEEHHRSLPSGRMQDYPAGAPLTLHSAALAMIAESDNTATDLLIDLLGHEAVAERLGIASEDLLTTRAFFALKADEARRADWRAASPADKPAIAASAAETLPALEAVTGPHAQGVEWYLPLDRLCALGAPLAALPLMQVNPGPVVGQPGLWQSIAYKGGSETGVLNFTAWLTDTEGRQHCAALTVNDPGAISETTAVAAFGAFLRSLHGQP</sequence>
<keyword evidence="2" id="KW-0732">Signal</keyword>
<evidence type="ECO:0000259" key="3">
    <source>
        <dbReference type="Pfam" id="PF13354"/>
    </source>
</evidence>
<proteinExistence type="predicted"/>
<dbReference type="PANTHER" id="PTHR35333">
    <property type="entry name" value="BETA-LACTAMASE"/>
    <property type="match status" value="1"/>
</dbReference>